<dbReference type="PANTHER" id="PTHR43211:SF1">
    <property type="entry name" value="BLL6422 PROTEIN"/>
    <property type="match status" value="1"/>
</dbReference>
<reference evidence="2 3" key="1">
    <citation type="submission" date="2016-10" db="EMBL/GenBank/DDBJ databases">
        <authorList>
            <person name="de Groot N.N."/>
        </authorList>
    </citation>
    <scope>NUCLEOTIDE SEQUENCE [LARGE SCALE GENOMIC DNA]</scope>
    <source>
        <strain evidence="2 3">DSM 44468</strain>
    </source>
</reference>
<dbReference type="OrthoDB" id="2273115at2"/>
<name>A0A1I3PX52_9PSEU</name>
<dbReference type="RefSeq" id="WP_091505284.1">
    <property type="nucleotide sequence ID" value="NZ_FORP01000004.1"/>
</dbReference>
<dbReference type="Pfam" id="PF01557">
    <property type="entry name" value="FAA_hydrolase"/>
    <property type="match status" value="1"/>
</dbReference>
<keyword evidence="3" id="KW-1185">Reference proteome</keyword>
<dbReference type="Proteomes" id="UP000199025">
    <property type="component" value="Unassembled WGS sequence"/>
</dbReference>
<feature type="domain" description="Fumarylacetoacetase-like C-terminal" evidence="1">
    <location>
        <begin position="72"/>
        <end position="299"/>
    </location>
</feature>
<gene>
    <name evidence="2" type="ORF">SAMN05421835_10465</name>
</gene>
<dbReference type="PANTHER" id="PTHR43211">
    <property type="entry name" value="FUMARYLACETOACETATE HYDROLASE"/>
    <property type="match status" value="1"/>
</dbReference>
<dbReference type="AlphaFoldDB" id="A0A1I3PX52"/>
<protein>
    <submittedName>
        <fullName evidence="2">2-keto-4-pentenoate hydratase/2-oxohepta-3-ene-1,7-dioic acid hydratase (Catechol pathway)</fullName>
    </submittedName>
</protein>
<evidence type="ECO:0000313" key="2">
    <source>
        <dbReference type="EMBL" id="SFJ25506.1"/>
    </source>
</evidence>
<dbReference type="STRING" id="115433.SAMN05421835_10465"/>
<dbReference type="InterPro" id="IPR011234">
    <property type="entry name" value="Fumarylacetoacetase-like_C"/>
</dbReference>
<dbReference type="EMBL" id="FORP01000004">
    <property type="protein sequence ID" value="SFJ25506.1"/>
    <property type="molecule type" value="Genomic_DNA"/>
</dbReference>
<evidence type="ECO:0000259" key="1">
    <source>
        <dbReference type="Pfam" id="PF01557"/>
    </source>
</evidence>
<dbReference type="GO" id="GO:0003824">
    <property type="term" value="F:catalytic activity"/>
    <property type="evidence" value="ECO:0007669"/>
    <property type="project" value="InterPro"/>
</dbReference>
<organism evidence="2 3">
    <name type="scientific">Amycolatopsis sacchari</name>
    <dbReference type="NCBI Taxonomy" id="115433"/>
    <lineage>
        <taxon>Bacteria</taxon>
        <taxon>Bacillati</taxon>
        <taxon>Actinomycetota</taxon>
        <taxon>Actinomycetes</taxon>
        <taxon>Pseudonocardiales</taxon>
        <taxon>Pseudonocardiaceae</taxon>
        <taxon>Amycolatopsis</taxon>
    </lineage>
</organism>
<sequence length="315" mass="33494">MKWVSYDAGDGVRTGVIDGESVRGLAAGTTLEALLESGNLAEAGEDARRAPAEVRGLAEVTLLAPLRRPQSVRDGVGFLEHLRNCYRVLGRDGALDPAWSHSPAFYFANRDAIVGPYEDVPVAPGSAMFDLELEVGAVLGRGGRDLHPDRAEEHIAGYTLFNDWTARDHQLVDLAQGIGQAKGKDCAITLGPALVTVDELEPYRRDGRLAITLSATVNGEELTRGSLDQMDWTFGELLAYASRGTDLLPGAVIGSGTVPRGCLLEHVDTPALADFTGWLRPGDVVSLCGEGLGETRQTVTEGTGVLPLRPAGVVR</sequence>
<evidence type="ECO:0000313" key="3">
    <source>
        <dbReference type="Proteomes" id="UP000199025"/>
    </source>
</evidence>
<dbReference type="SUPFAM" id="SSF56529">
    <property type="entry name" value="FAH"/>
    <property type="match status" value="1"/>
</dbReference>
<dbReference type="Gene3D" id="3.90.850.10">
    <property type="entry name" value="Fumarylacetoacetase-like, C-terminal domain"/>
    <property type="match status" value="1"/>
</dbReference>
<accession>A0A1I3PX52</accession>
<dbReference type="InterPro" id="IPR036663">
    <property type="entry name" value="Fumarylacetoacetase_C_sf"/>
</dbReference>
<proteinExistence type="predicted"/>